<dbReference type="KEGG" id="cazo:G3A45_06325"/>
<dbReference type="AlphaFoldDB" id="A0A6P1YC47"/>
<organism evidence="1 2">
    <name type="scientific">Caloranaerobacter azorensis</name>
    <dbReference type="NCBI Taxonomy" id="116090"/>
    <lineage>
        <taxon>Bacteria</taxon>
        <taxon>Bacillati</taxon>
        <taxon>Bacillota</taxon>
        <taxon>Tissierellia</taxon>
        <taxon>Tissierellales</taxon>
        <taxon>Thermohalobacteraceae</taxon>
        <taxon>Caloranaerobacter</taxon>
    </lineage>
</organism>
<accession>A0A6P1YC47</accession>
<dbReference type="Proteomes" id="UP000464452">
    <property type="component" value="Chromosome"/>
</dbReference>
<name>A0A6P1YC47_9FIRM</name>
<dbReference type="RefSeq" id="WP_163234888.1">
    <property type="nucleotide sequence ID" value="NZ_CP048617.1"/>
</dbReference>
<proteinExistence type="predicted"/>
<sequence>MYASYTFTVLFKIYEKANIFYEYSLLKRVFIKIKSFFKWLSAGSLLVAFLTHESTILESSFLFKIYCLIVDTINKLFKRLNIFFIKNIKESYSYKLIIKRINKYFANSRTDFENIIKNSYLFKFIIYMFTLDEDDGGEKWW</sequence>
<reference evidence="1 2" key="1">
    <citation type="submission" date="2020-02" db="EMBL/GenBank/DDBJ databases">
        <title>Thermophilic hydrogen producing bacteria, Caloranaerobacter azorensis.</title>
        <authorList>
            <person name="Baek K."/>
        </authorList>
    </citation>
    <scope>NUCLEOTIDE SEQUENCE [LARGE SCALE GENOMIC DNA]</scope>
    <source>
        <strain evidence="1 2">T3-1</strain>
    </source>
</reference>
<gene>
    <name evidence="1" type="ORF">G3A45_06325</name>
</gene>
<protein>
    <submittedName>
        <fullName evidence="1">Uncharacterized protein</fullName>
    </submittedName>
</protein>
<evidence type="ECO:0000313" key="1">
    <source>
        <dbReference type="EMBL" id="QIB26940.1"/>
    </source>
</evidence>
<dbReference type="EMBL" id="CP048617">
    <property type="protein sequence ID" value="QIB26940.1"/>
    <property type="molecule type" value="Genomic_DNA"/>
</dbReference>
<evidence type="ECO:0000313" key="2">
    <source>
        <dbReference type="Proteomes" id="UP000464452"/>
    </source>
</evidence>